<dbReference type="InterPro" id="IPR032465">
    <property type="entry name" value="ACMSD"/>
</dbReference>
<dbReference type="AlphaFoldDB" id="A0A1M5ZE55"/>
<organism evidence="3 4">
    <name type="scientific">Pollutimonas bauzanensis</name>
    <dbReference type="NCBI Taxonomy" id="658167"/>
    <lineage>
        <taxon>Bacteria</taxon>
        <taxon>Pseudomonadati</taxon>
        <taxon>Pseudomonadota</taxon>
        <taxon>Betaproteobacteria</taxon>
        <taxon>Burkholderiales</taxon>
        <taxon>Alcaligenaceae</taxon>
        <taxon>Pollutimonas</taxon>
    </lineage>
</organism>
<dbReference type="SUPFAM" id="SSF51556">
    <property type="entry name" value="Metallo-dependent hydrolases"/>
    <property type="match status" value="1"/>
</dbReference>
<evidence type="ECO:0000256" key="1">
    <source>
        <dbReference type="ARBA" id="ARBA00023239"/>
    </source>
</evidence>
<dbReference type="InterPro" id="IPR032466">
    <property type="entry name" value="Metal_Hydrolase"/>
</dbReference>
<name>A0A1M5ZE55_9BURK</name>
<dbReference type="GO" id="GO:0016787">
    <property type="term" value="F:hydrolase activity"/>
    <property type="evidence" value="ECO:0007669"/>
    <property type="project" value="InterPro"/>
</dbReference>
<evidence type="ECO:0000313" key="3">
    <source>
        <dbReference type="EMBL" id="SHI22454.1"/>
    </source>
</evidence>
<evidence type="ECO:0000313" key="4">
    <source>
        <dbReference type="Proteomes" id="UP000184226"/>
    </source>
</evidence>
<dbReference type="PANTHER" id="PTHR21240:SF19">
    <property type="entry name" value="CATALYTIC_ HYDROLASE"/>
    <property type="match status" value="1"/>
</dbReference>
<gene>
    <name evidence="3" type="ORF">SAMN04488135_11419</name>
</gene>
<reference evidence="3 4" key="1">
    <citation type="submission" date="2016-11" db="EMBL/GenBank/DDBJ databases">
        <authorList>
            <person name="Jaros S."/>
            <person name="Januszkiewicz K."/>
            <person name="Wedrychowicz H."/>
        </authorList>
    </citation>
    <scope>NUCLEOTIDE SEQUENCE [LARGE SCALE GENOMIC DNA]</scope>
    <source>
        <strain evidence="3 4">CGMCC 1.10190</strain>
    </source>
</reference>
<evidence type="ECO:0000259" key="2">
    <source>
        <dbReference type="Pfam" id="PF04909"/>
    </source>
</evidence>
<dbReference type="PANTHER" id="PTHR21240">
    <property type="entry name" value="2-AMINO-3-CARBOXYLMUCONATE-6-SEMIALDEHYDE DECARBOXYLASE"/>
    <property type="match status" value="1"/>
</dbReference>
<feature type="domain" description="Amidohydrolase-related" evidence="2">
    <location>
        <begin position="39"/>
        <end position="246"/>
    </location>
</feature>
<dbReference type="Gene3D" id="3.20.20.140">
    <property type="entry name" value="Metal-dependent hydrolases"/>
    <property type="match status" value="1"/>
</dbReference>
<dbReference type="GO" id="GO:0016831">
    <property type="term" value="F:carboxy-lyase activity"/>
    <property type="evidence" value="ECO:0007669"/>
    <property type="project" value="InterPro"/>
</dbReference>
<proteinExistence type="predicted"/>
<sequence>MRKLGTTAPASRTLAEWIIELDDQGVEKVVFAGRQSANTGSNDVTNEYVSEAAHRYPGRIVGLAGINPSGGMSSVREVGRAINELKLSGIALDPFGGSMAPNDRRLYPIYSKCAELEVPVVVTTGPLPFAGARLAHGSVVTLDDVACDFPELTIVVDHTGWPWVNEAIALAFRHENVYIDTSFYMHLPGCEQFAHAANSIIPDKLIFASGYPVVPIAKAYADLSALPFTPEALEAVRYGNAKRLLNKFGC</sequence>
<dbReference type="STRING" id="658167.SAMN04488135_11419"/>
<keyword evidence="1" id="KW-0456">Lyase</keyword>
<dbReference type="EMBL" id="FQXE01000014">
    <property type="protein sequence ID" value="SHI22454.1"/>
    <property type="molecule type" value="Genomic_DNA"/>
</dbReference>
<dbReference type="Pfam" id="PF04909">
    <property type="entry name" value="Amidohydro_2"/>
    <property type="match status" value="1"/>
</dbReference>
<accession>A0A1M5ZE55</accession>
<keyword evidence="4" id="KW-1185">Reference proteome</keyword>
<dbReference type="Proteomes" id="UP000184226">
    <property type="component" value="Unassembled WGS sequence"/>
</dbReference>
<dbReference type="InterPro" id="IPR006680">
    <property type="entry name" value="Amidohydro-rel"/>
</dbReference>
<protein>
    <recommendedName>
        <fullName evidence="2">Amidohydrolase-related domain-containing protein</fullName>
    </recommendedName>
</protein>